<dbReference type="Proteomes" id="UP000664521">
    <property type="component" value="Unassembled WGS sequence"/>
</dbReference>
<name>A0A8H3FF93_9LECA</name>
<evidence type="ECO:0000256" key="6">
    <source>
        <dbReference type="SAM" id="MobiDB-lite"/>
    </source>
</evidence>
<dbReference type="GO" id="GO:0016020">
    <property type="term" value="C:membrane"/>
    <property type="evidence" value="ECO:0007669"/>
    <property type="project" value="UniProtKB-SubCell"/>
</dbReference>
<feature type="transmembrane region" description="Helical" evidence="7">
    <location>
        <begin position="281"/>
        <end position="302"/>
    </location>
</feature>
<keyword evidence="9" id="KW-1185">Reference proteome</keyword>
<dbReference type="AlphaFoldDB" id="A0A8H3FF93"/>
<feature type="transmembrane region" description="Helical" evidence="7">
    <location>
        <begin position="78"/>
        <end position="102"/>
    </location>
</feature>
<feature type="transmembrane region" description="Helical" evidence="7">
    <location>
        <begin position="378"/>
        <end position="396"/>
    </location>
</feature>
<comment type="caution">
    <text evidence="8">The sequence shown here is derived from an EMBL/GenBank/DDBJ whole genome shotgun (WGS) entry which is preliminary data.</text>
</comment>
<sequence length="515" mass="56683">MDTKAEWHDNVRTDEINDNVDQRSGTGQLDPTGVLVKPKWRGTSQDKTDMEVLGRHQVLRGHSDILFIGTNGGTADLFWGYIVVLIGSGLTYASLAEMASMAPSAAGQYHWVSEFAPPRYQKFLSYIVGWICMMGWQAGLLSVGFIVGTIIQGLIVLNNPSYVFERWHGTLLVWAITAFCVVFNTFLAKRLPAIEGVVLVIHMLGLFAVIVPLWILSPRATAAEALLTFTNGGGWPTTGLSAMIGLLTPMGSLCGFDCAVHMSEEVEDAGRTVPRSIMWSVYLNGAMGFLMAITMCFCLGDLSEVVDSPTGYPFIQVFYNATQSYAATNVLVAIMIITLTACCVSEVATSSRQLWSFARDKGIPFSDWFAQVSTRMHIPLRAVLVSMMITCLVSLINIGSTVALNAIVSLSIVSLLTSYYITIACLIWRRLHGAPLPVRRWSLGRYGLAINVASLLFLTPIYFFAFWPPVTPVQPNSMNWAVVMYAGVIVWALVYYFVWGRDSYVGPVAIVKREV</sequence>
<evidence type="ECO:0008006" key="10">
    <source>
        <dbReference type="Google" id="ProtNLM"/>
    </source>
</evidence>
<evidence type="ECO:0000256" key="5">
    <source>
        <dbReference type="ARBA" id="ARBA00023136"/>
    </source>
</evidence>
<comment type="subcellular location">
    <subcellularLocation>
        <location evidence="1">Membrane</location>
        <topology evidence="1">Multi-pass membrane protein</topology>
    </subcellularLocation>
</comment>
<feature type="transmembrane region" description="Helical" evidence="7">
    <location>
        <begin position="167"/>
        <end position="187"/>
    </location>
</feature>
<keyword evidence="2" id="KW-0813">Transport</keyword>
<dbReference type="Gene3D" id="1.20.1740.10">
    <property type="entry name" value="Amino acid/polyamine transporter I"/>
    <property type="match status" value="1"/>
</dbReference>
<accession>A0A8H3FF93</accession>
<dbReference type="EMBL" id="CAJPDS010000037">
    <property type="protein sequence ID" value="CAF9924971.1"/>
    <property type="molecule type" value="Genomic_DNA"/>
</dbReference>
<feature type="transmembrane region" description="Helical" evidence="7">
    <location>
        <begin position="123"/>
        <end position="155"/>
    </location>
</feature>
<dbReference type="PIRSF" id="PIRSF006060">
    <property type="entry name" value="AA_transporter"/>
    <property type="match status" value="1"/>
</dbReference>
<evidence type="ECO:0000256" key="2">
    <source>
        <dbReference type="ARBA" id="ARBA00022448"/>
    </source>
</evidence>
<feature type="transmembrane region" description="Helical" evidence="7">
    <location>
        <begin position="448"/>
        <end position="467"/>
    </location>
</feature>
<evidence type="ECO:0000313" key="9">
    <source>
        <dbReference type="Proteomes" id="UP000664521"/>
    </source>
</evidence>
<keyword evidence="5 7" id="KW-0472">Membrane</keyword>
<dbReference type="PANTHER" id="PTHR45649">
    <property type="entry name" value="AMINO-ACID PERMEASE BAT1"/>
    <property type="match status" value="1"/>
</dbReference>
<evidence type="ECO:0000256" key="1">
    <source>
        <dbReference type="ARBA" id="ARBA00004141"/>
    </source>
</evidence>
<evidence type="ECO:0000256" key="7">
    <source>
        <dbReference type="SAM" id="Phobius"/>
    </source>
</evidence>
<reference evidence="8" key="1">
    <citation type="submission" date="2021-03" db="EMBL/GenBank/DDBJ databases">
        <authorList>
            <person name="Tagirdzhanova G."/>
        </authorList>
    </citation>
    <scope>NUCLEOTIDE SEQUENCE</scope>
</reference>
<dbReference type="Pfam" id="PF13520">
    <property type="entry name" value="AA_permease_2"/>
    <property type="match status" value="1"/>
</dbReference>
<feature type="region of interest" description="Disordered" evidence="6">
    <location>
        <begin position="1"/>
        <end position="32"/>
    </location>
</feature>
<evidence type="ECO:0000256" key="4">
    <source>
        <dbReference type="ARBA" id="ARBA00022989"/>
    </source>
</evidence>
<gene>
    <name evidence="8" type="ORF">HETSPECPRED_005709</name>
</gene>
<feature type="transmembrane region" description="Helical" evidence="7">
    <location>
        <begin position="194"/>
        <end position="215"/>
    </location>
</feature>
<evidence type="ECO:0000256" key="3">
    <source>
        <dbReference type="ARBA" id="ARBA00022692"/>
    </source>
</evidence>
<protein>
    <recommendedName>
        <fullName evidence="10">Amino acid transporter</fullName>
    </recommendedName>
</protein>
<feature type="transmembrane region" description="Helical" evidence="7">
    <location>
        <begin position="235"/>
        <end position="260"/>
    </location>
</feature>
<keyword evidence="4 7" id="KW-1133">Transmembrane helix</keyword>
<keyword evidence="3 7" id="KW-0812">Transmembrane</keyword>
<dbReference type="PANTHER" id="PTHR45649:SF41">
    <property type="entry name" value="TRANSPORTER, PUTATIVE (EUROFUNG)-RELATED"/>
    <property type="match status" value="1"/>
</dbReference>
<organism evidence="8 9">
    <name type="scientific">Heterodermia speciosa</name>
    <dbReference type="NCBI Taxonomy" id="116794"/>
    <lineage>
        <taxon>Eukaryota</taxon>
        <taxon>Fungi</taxon>
        <taxon>Dikarya</taxon>
        <taxon>Ascomycota</taxon>
        <taxon>Pezizomycotina</taxon>
        <taxon>Lecanoromycetes</taxon>
        <taxon>OSLEUM clade</taxon>
        <taxon>Lecanoromycetidae</taxon>
        <taxon>Caliciales</taxon>
        <taxon>Physciaceae</taxon>
        <taxon>Heterodermia</taxon>
    </lineage>
</organism>
<feature type="compositionally biased region" description="Basic and acidic residues" evidence="6">
    <location>
        <begin position="1"/>
        <end position="15"/>
    </location>
</feature>
<dbReference type="GO" id="GO:0022857">
    <property type="term" value="F:transmembrane transporter activity"/>
    <property type="evidence" value="ECO:0007669"/>
    <property type="project" value="InterPro"/>
</dbReference>
<feature type="transmembrane region" description="Helical" evidence="7">
    <location>
        <begin position="322"/>
        <end position="344"/>
    </location>
</feature>
<dbReference type="InterPro" id="IPR002293">
    <property type="entry name" value="AA/rel_permease1"/>
</dbReference>
<feature type="transmembrane region" description="Helical" evidence="7">
    <location>
        <begin position="402"/>
        <end position="428"/>
    </location>
</feature>
<dbReference type="OrthoDB" id="3257095at2759"/>
<evidence type="ECO:0000313" key="8">
    <source>
        <dbReference type="EMBL" id="CAF9924971.1"/>
    </source>
</evidence>
<proteinExistence type="predicted"/>
<feature type="transmembrane region" description="Helical" evidence="7">
    <location>
        <begin position="479"/>
        <end position="498"/>
    </location>
</feature>